<gene>
    <name evidence="4" type="ORF">ASZ90_008166</name>
</gene>
<feature type="transmembrane region" description="Helical" evidence="3">
    <location>
        <begin position="21"/>
        <end position="42"/>
    </location>
</feature>
<keyword evidence="3" id="KW-0472">Membrane</keyword>
<sequence>MLKKENGFSLPIIFKFPEWPKYLFVLISLFIVLISIYSNSFYGDWHFDDYANIVDNPYIQIKSLSWPEIKHCIYGLEQERPSRPLSYLSFALNYYFHGKDVFGYHVVNFAIHYLTSVFLFLFIFNTLKLPRLKSQYESIAYPIAILATFFWAVHPVWVTSVTYVVQRMASMAGLFYIASMYFYLKARTNSKTKYSLTLFAFSLLFGLASVLTKENAAMLPVSILLFDLFLIAGITKQNVIKYAKIALLPVIVVLIAGFIYVDFSNIINEYKIRDFTMFERVMTQPRVILFYLSLLLYPISSRLTFLYDIEVSRSLFQPWTTMPSIFLILSIVIFALYIARKRPLISFCIIFYFLNHLIEGSIFNLELIYEHRNYLPSMLLFVPVAEFIIYAIDYFSYNKIVQFIVALGIAVILIGEGDITYNRNKIVSDDFLLWFDNIEKSPALSRPHANTGRIYFIYNQKEKALQEYKKAMTLNNYGNNDILAIQQCNLGILYFETMQDDLAIEYFRKSSEILPDYIQTNIHMAKIKLRHNKIEEAKQIVLDKLKKYRSEPKVMELLSLILVKNGQINSAQFLARKLLAKDTDSVPALMIMAEVCRIKNNYPVAILYWKAVRSLSRYNAFANLALIELYANIKDTKMLNEEIRLLFYLKGSLKLREYIKLLNKDENLNIYAPKIENFLFITKKCLNGS</sequence>
<feature type="transmembrane region" description="Helical" evidence="3">
    <location>
        <begin position="194"/>
        <end position="211"/>
    </location>
</feature>
<keyword evidence="3" id="KW-0812">Transmembrane</keyword>
<dbReference type="PANTHER" id="PTHR44227">
    <property type="match status" value="1"/>
</dbReference>
<evidence type="ECO:0000313" key="4">
    <source>
        <dbReference type="EMBL" id="KUG22055.1"/>
    </source>
</evidence>
<dbReference type="SUPFAM" id="SSF48452">
    <property type="entry name" value="TPR-like"/>
    <property type="match status" value="2"/>
</dbReference>
<feature type="transmembrane region" description="Helical" evidence="3">
    <location>
        <begin position="102"/>
        <end position="127"/>
    </location>
</feature>
<dbReference type="PANTHER" id="PTHR44227:SF3">
    <property type="entry name" value="PROTEIN O-MANNOSYL-TRANSFERASE TMTC4"/>
    <property type="match status" value="1"/>
</dbReference>
<keyword evidence="1" id="KW-0677">Repeat</keyword>
<feature type="transmembrane region" description="Helical" evidence="3">
    <location>
        <begin position="398"/>
        <end position="415"/>
    </location>
</feature>
<evidence type="ECO:0000256" key="1">
    <source>
        <dbReference type="ARBA" id="ARBA00022737"/>
    </source>
</evidence>
<feature type="transmembrane region" description="Helical" evidence="3">
    <location>
        <begin position="217"/>
        <end position="234"/>
    </location>
</feature>
<feature type="transmembrane region" description="Helical" evidence="3">
    <location>
        <begin position="246"/>
        <end position="267"/>
    </location>
</feature>
<name>A0A0W8FMG3_9ZZZZ</name>
<dbReference type="InterPro" id="IPR052346">
    <property type="entry name" value="O-mannosyl-transferase_TMTC"/>
</dbReference>
<dbReference type="PROSITE" id="PS50005">
    <property type="entry name" value="TPR"/>
    <property type="match status" value="2"/>
</dbReference>
<comment type="caution">
    <text evidence="4">The sequence shown here is derived from an EMBL/GenBank/DDBJ whole genome shotgun (WGS) entry which is preliminary data.</text>
</comment>
<accession>A0A0W8FMG3</accession>
<feature type="transmembrane region" description="Helical" evidence="3">
    <location>
        <begin position="287"/>
        <end position="307"/>
    </location>
</feature>
<protein>
    <submittedName>
        <fullName evidence="4">Tpr repeat</fullName>
    </submittedName>
</protein>
<reference evidence="4" key="1">
    <citation type="journal article" date="2015" name="Proc. Natl. Acad. Sci. U.S.A.">
        <title>Networks of energetic and metabolic interactions define dynamics in microbial communities.</title>
        <authorList>
            <person name="Embree M."/>
            <person name="Liu J.K."/>
            <person name="Al-Bassam M.M."/>
            <person name="Zengler K."/>
        </authorList>
    </citation>
    <scope>NUCLEOTIDE SEQUENCE</scope>
</reference>
<dbReference type="InterPro" id="IPR011990">
    <property type="entry name" value="TPR-like_helical_dom_sf"/>
</dbReference>
<feature type="transmembrane region" description="Helical" evidence="3">
    <location>
        <begin position="344"/>
        <end position="362"/>
    </location>
</feature>
<evidence type="ECO:0000256" key="3">
    <source>
        <dbReference type="SAM" id="Phobius"/>
    </source>
</evidence>
<dbReference type="EMBL" id="LNQE01000991">
    <property type="protein sequence ID" value="KUG22055.1"/>
    <property type="molecule type" value="Genomic_DNA"/>
</dbReference>
<dbReference type="Gene3D" id="1.25.40.10">
    <property type="entry name" value="Tetratricopeptide repeat domain"/>
    <property type="match status" value="2"/>
</dbReference>
<feature type="transmembrane region" description="Helical" evidence="3">
    <location>
        <begin position="139"/>
        <end position="158"/>
    </location>
</feature>
<feature type="transmembrane region" description="Helical" evidence="3">
    <location>
        <begin position="164"/>
        <end position="182"/>
    </location>
</feature>
<dbReference type="InterPro" id="IPR019734">
    <property type="entry name" value="TPR_rpt"/>
</dbReference>
<organism evidence="4">
    <name type="scientific">hydrocarbon metagenome</name>
    <dbReference type="NCBI Taxonomy" id="938273"/>
    <lineage>
        <taxon>unclassified sequences</taxon>
        <taxon>metagenomes</taxon>
        <taxon>ecological metagenomes</taxon>
    </lineage>
</organism>
<proteinExistence type="predicted"/>
<keyword evidence="3" id="KW-1133">Transmembrane helix</keyword>
<feature type="transmembrane region" description="Helical" evidence="3">
    <location>
        <begin position="374"/>
        <end position="392"/>
    </location>
</feature>
<dbReference type="AlphaFoldDB" id="A0A0W8FMG3"/>
<feature type="transmembrane region" description="Helical" evidence="3">
    <location>
        <begin position="319"/>
        <end position="338"/>
    </location>
</feature>
<dbReference type="SMART" id="SM00028">
    <property type="entry name" value="TPR"/>
    <property type="match status" value="3"/>
</dbReference>
<evidence type="ECO:0000256" key="2">
    <source>
        <dbReference type="ARBA" id="ARBA00022803"/>
    </source>
</evidence>
<keyword evidence="2" id="KW-0802">TPR repeat</keyword>